<comment type="caution">
    <text evidence="2">The sequence shown here is derived from an EMBL/GenBank/DDBJ whole genome shotgun (WGS) entry which is preliminary data.</text>
</comment>
<dbReference type="GO" id="GO:0005886">
    <property type="term" value="C:plasma membrane"/>
    <property type="evidence" value="ECO:0007669"/>
    <property type="project" value="TreeGrafter"/>
</dbReference>
<accession>A0A8J6I0P3</accession>
<dbReference type="PANTHER" id="PTHR30354">
    <property type="entry name" value="GNT FAMILY GLUCONATE TRANSPORTER"/>
    <property type="match status" value="1"/>
</dbReference>
<feature type="transmembrane region" description="Helical" evidence="1">
    <location>
        <begin position="417"/>
        <end position="443"/>
    </location>
</feature>
<feature type="transmembrane region" description="Helical" evidence="1">
    <location>
        <begin position="28"/>
        <end position="49"/>
    </location>
</feature>
<gene>
    <name evidence="2" type="ORF">G5B42_01075</name>
</gene>
<dbReference type="GO" id="GO:0015128">
    <property type="term" value="F:gluconate transmembrane transporter activity"/>
    <property type="evidence" value="ECO:0007669"/>
    <property type="project" value="InterPro"/>
</dbReference>
<feature type="transmembrane region" description="Helical" evidence="1">
    <location>
        <begin position="383"/>
        <end position="405"/>
    </location>
</feature>
<sequence length="444" mass="46291">MYSVILLVLGVALLMVMISKLRIHAFLSLLIVSLLLGVAGGLSLTDVANMVAQGFGGTMQNIGIVIICGVIIGEILEVTGGAQKIADSLLRLVGIKRAPLATALTGGVVSIPTFCDSGFVILNPVIKALSRVGKIPYMTLVMALMTGLLTTHSLVPPTPGPIAAAGILGADVGKVMIYGLIVSIPVILGTLLWCNSTYVRKKYPEIAEADSDDLAANEQFKEVVKHAPSTFMSYLPIVLPIILIVVRSFVLQYGNAESGLGQFIAFVGTPYIALLIGTLVSFLLPSKITAEVTDTWVSRAIEKSAEILLITGIAGCFGRVLQGIGVGNVLADVIAKTGLPSVLLPFTISAIVLIAQGSATVALTTASAIVLPLLPSLGISPELAVISIAGGSFCGVFPQGSYFWCVTKLAGYDIKKGYVAVTATTFVMGAIALVSIYIFSLFVH</sequence>
<keyword evidence="1" id="KW-0472">Membrane</keyword>
<protein>
    <submittedName>
        <fullName evidence="2">GntP family permease</fullName>
    </submittedName>
</protein>
<dbReference type="Pfam" id="PF02447">
    <property type="entry name" value="GntP_permease"/>
    <property type="match status" value="1"/>
</dbReference>
<evidence type="ECO:0000313" key="2">
    <source>
        <dbReference type="EMBL" id="MBA2132149.1"/>
    </source>
</evidence>
<feature type="transmembrane region" description="Helical" evidence="1">
    <location>
        <begin position="231"/>
        <end position="251"/>
    </location>
</feature>
<keyword evidence="3" id="KW-1185">Reference proteome</keyword>
<dbReference type="RefSeq" id="WP_181338595.1">
    <property type="nucleotide sequence ID" value="NZ_JAAKDE010000002.1"/>
</dbReference>
<feature type="transmembrane region" description="Helical" evidence="1">
    <location>
        <begin position="346"/>
        <end position="371"/>
    </location>
</feature>
<evidence type="ECO:0000313" key="3">
    <source>
        <dbReference type="Proteomes" id="UP000657177"/>
    </source>
</evidence>
<dbReference type="EMBL" id="JAAKDE010000002">
    <property type="protein sequence ID" value="MBA2132149.1"/>
    <property type="molecule type" value="Genomic_DNA"/>
</dbReference>
<evidence type="ECO:0000256" key="1">
    <source>
        <dbReference type="SAM" id="Phobius"/>
    </source>
</evidence>
<keyword evidence="1" id="KW-0812">Transmembrane</keyword>
<proteinExistence type="predicted"/>
<organism evidence="2 3">
    <name type="scientific">Capillibacterium thermochitinicola</name>
    <dbReference type="NCBI Taxonomy" id="2699427"/>
    <lineage>
        <taxon>Bacteria</taxon>
        <taxon>Bacillati</taxon>
        <taxon>Bacillota</taxon>
        <taxon>Capillibacterium</taxon>
    </lineage>
</organism>
<feature type="transmembrane region" description="Helical" evidence="1">
    <location>
        <begin position="175"/>
        <end position="194"/>
    </location>
</feature>
<keyword evidence="1" id="KW-1133">Transmembrane helix</keyword>
<feature type="transmembrane region" description="Helical" evidence="1">
    <location>
        <begin position="100"/>
        <end position="123"/>
    </location>
</feature>
<feature type="transmembrane region" description="Helical" evidence="1">
    <location>
        <begin position="61"/>
        <end position="80"/>
    </location>
</feature>
<dbReference type="AlphaFoldDB" id="A0A8J6I0P3"/>
<dbReference type="PANTHER" id="PTHR30354:SF11">
    <property type="entry name" value="PERMEASE"/>
    <property type="match status" value="1"/>
</dbReference>
<feature type="transmembrane region" description="Helical" evidence="1">
    <location>
        <begin position="135"/>
        <end position="155"/>
    </location>
</feature>
<dbReference type="InterPro" id="IPR003474">
    <property type="entry name" value="Glcn_transporter"/>
</dbReference>
<name>A0A8J6I0P3_9FIRM</name>
<feature type="transmembrane region" description="Helical" evidence="1">
    <location>
        <begin position="263"/>
        <end position="284"/>
    </location>
</feature>
<reference evidence="2" key="1">
    <citation type="submission" date="2020-06" db="EMBL/GenBank/DDBJ databases">
        <title>Novel chitinolytic bacterium.</title>
        <authorList>
            <person name="Ungkulpasvich U."/>
            <person name="Kosugi A."/>
            <person name="Uke A."/>
        </authorList>
    </citation>
    <scope>NUCLEOTIDE SEQUENCE</scope>
    <source>
        <strain evidence="2">UUS1-1</strain>
    </source>
</reference>
<dbReference type="Proteomes" id="UP000657177">
    <property type="component" value="Unassembled WGS sequence"/>
</dbReference>